<organism evidence="2 3">
    <name type="scientific">Scophthalmus maximus</name>
    <name type="common">Turbot</name>
    <name type="synonym">Psetta maxima</name>
    <dbReference type="NCBI Taxonomy" id="52904"/>
    <lineage>
        <taxon>Eukaryota</taxon>
        <taxon>Metazoa</taxon>
        <taxon>Chordata</taxon>
        <taxon>Craniata</taxon>
        <taxon>Vertebrata</taxon>
        <taxon>Euteleostomi</taxon>
        <taxon>Actinopterygii</taxon>
        <taxon>Neopterygii</taxon>
        <taxon>Teleostei</taxon>
        <taxon>Neoteleostei</taxon>
        <taxon>Acanthomorphata</taxon>
        <taxon>Carangaria</taxon>
        <taxon>Pleuronectiformes</taxon>
        <taxon>Pleuronectoidei</taxon>
        <taxon>Scophthalmidae</taxon>
        <taxon>Scophthalmus</taxon>
    </lineage>
</organism>
<gene>
    <name evidence="2" type="ORF">SMAX5B_013203</name>
</gene>
<sequence length="91" mass="10255">MLSRLMSSSIRSLDRECDCTVRLLDDSEYTCTIQVSVVSPWTSMSLSVSRVLCVEDDDADTQTHSEQTDPAGFTERWALDERTPPPMLILN</sequence>
<dbReference type="AlphaFoldDB" id="A0A2U9BCV7"/>
<evidence type="ECO:0000313" key="3">
    <source>
        <dbReference type="Proteomes" id="UP000246464"/>
    </source>
</evidence>
<reference evidence="2 3" key="1">
    <citation type="submission" date="2017-12" db="EMBL/GenBank/DDBJ databases">
        <title>Integrating genomic resources of turbot (Scophthalmus maximus) in depth evaluation of genetic and physical mapping variation across individuals.</title>
        <authorList>
            <person name="Martinez P."/>
        </authorList>
    </citation>
    <scope>NUCLEOTIDE SEQUENCE [LARGE SCALE GENOMIC DNA]</scope>
</reference>
<evidence type="ECO:0000256" key="1">
    <source>
        <dbReference type="SAM" id="MobiDB-lite"/>
    </source>
</evidence>
<feature type="region of interest" description="Disordered" evidence="1">
    <location>
        <begin position="59"/>
        <end position="91"/>
    </location>
</feature>
<dbReference type="Proteomes" id="UP000246464">
    <property type="component" value="Chromosome 5"/>
</dbReference>
<accession>A0A2U9BCV7</accession>
<evidence type="ECO:0000313" key="2">
    <source>
        <dbReference type="EMBL" id="AWP01828.1"/>
    </source>
</evidence>
<protein>
    <submittedName>
        <fullName evidence="2">Putative early nodulin-75-like</fullName>
    </submittedName>
</protein>
<proteinExistence type="predicted"/>
<keyword evidence="3" id="KW-1185">Reference proteome</keyword>
<dbReference type="EMBL" id="CP026247">
    <property type="protein sequence ID" value="AWP01828.1"/>
    <property type="molecule type" value="Genomic_DNA"/>
</dbReference>
<name>A0A2U9BCV7_SCOMX</name>